<name>A0A7S3QLJ6_DUNTE</name>
<feature type="compositionally biased region" description="Basic residues" evidence="2">
    <location>
        <begin position="127"/>
        <end position="140"/>
    </location>
</feature>
<dbReference type="GO" id="GO:0006355">
    <property type="term" value="P:regulation of DNA-templated transcription"/>
    <property type="evidence" value="ECO:0007669"/>
    <property type="project" value="InterPro"/>
</dbReference>
<feature type="domain" description="HTH HARE-type" evidence="3">
    <location>
        <begin position="32"/>
        <end position="105"/>
    </location>
</feature>
<proteinExistence type="predicted"/>
<dbReference type="Pfam" id="PF05066">
    <property type="entry name" value="HARE-HTH"/>
    <property type="match status" value="1"/>
</dbReference>
<feature type="region of interest" description="Disordered" evidence="2">
    <location>
        <begin position="1"/>
        <end position="22"/>
    </location>
</feature>
<feature type="compositionally biased region" description="Low complexity" evidence="2">
    <location>
        <begin position="199"/>
        <end position="212"/>
    </location>
</feature>
<feature type="region of interest" description="Disordered" evidence="2">
    <location>
        <begin position="302"/>
        <end position="326"/>
    </location>
</feature>
<dbReference type="AlphaFoldDB" id="A0A7S3QLJ6"/>
<keyword evidence="1" id="KW-0804">Transcription</keyword>
<evidence type="ECO:0000259" key="3">
    <source>
        <dbReference type="PROSITE" id="PS51913"/>
    </source>
</evidence>
<dbReference type="InterPro" id="IPR007759">
    <property type="entry name" value="Asxl_HARE-HTH"/>
</dbReference>
<feature type="compositionally biased region" description="Basic and acidic residues" evidence="2">
    <location>
        <begin position="550"/>
        <end position="560"/>
    </location>
</feature>
<feature type="compositionally biased region" description="Basic and acidic residues" evidence="2">
    <location>
        <begin position="588"/>
        <end position="597"/>
    </location>
</feature>
<gene>
    <name evidence="4" type="ORF">DTER00134_LOCUS1199</name>
</gene>
<accession>A0A7S3QLJ6</accession>
<sequence>MKNRRSTDGGQEQEATKTCLGGGVQPISGGGGIFKSAAVRVLQLERKLMTTGDITKVALERGLILSQGKTPEATMASALYTDVKRKADKSAFTRPQEGLFGLRAWIEEGFFPDGWSGSASGVAPFKKRNAAPKAQTRRPAGRSAKGRAQASFQASEERDEEASGVADDHEYEDAEGGGGEPAATSEEAEDVSFKSPAPTTRARGAGLTTRAACSREASGGRNLPSSSGQQQEHQLAQQPAQSCQDLREEGMGDEGGGGRGELESPLHMLGDAALNTFGRPGGGPARLNANGKRLRKRPAGLGIQVPEGSANGLSRFQDGTSTPKSPFEDSLAALHEIATSPHPYYAAGNGGAHTDSLDRRCRPRLGTESGRGLAVGSAAGQQDTQYLVRVPLSAPSHSSLPGAPTSMPILQPHSNLLQVQALQSSQVWQQGGVNTLKGLISLMPLQPHPDEQLQGAGQAGDDAAEAACMQIVAERLEARLGRKNPQVGKAWMVVARMHHCLGERKGDAAMMQRALQAVKHAQEVCLEAARALGTTSQCDAHFATLQEELSRSKAGTEPKQGEGQQAGGGAGGETHVENQVSGASKEAGGCEHQRHGVSESSLMMPPPPPPGLQHVPAK</sequence>
<protein>
    <recommendedName>
        <fullName evidence="3">HTH HARE-type domain-containing protein</fullName>
    </recommendedName>
</protein>
<evidence type="ECO:0000256" key="1">
    <source>
        <dbReference type="ARBA" id="ARBA00023163"/>
    </source>
</evidence>
<dbReference type="PROSITE" id="PS51913">
    <property type="entry name" value="HTH_HARE"/>
    <property type="match status" value="1"/>
</dbReference>
<reference evidence="4" key="1">
    <citation type="submission" date="2021-01" db="EMBL/GenBank/DDBJ databases">
        <authorList>
            <person name="Corre E."/>
            <person name="Pelletier E."/>
            <person name="Niang G."/>
            <person name="Scheremetjew M."/>
            <person name="Finn R."/>
            <person name="Kale V."/>
            <person name="Holt S."/>
            <person name="Cochrane G."/>
            <person name="Meng A."/>
            <person name="Brown T."/>
            <person name="Cohen L."/>
        </authorList>
    </citation>
    <scope>NUCLEOTIDE SEQUENCE</scope>
    <source>
        <strain evidence="4">CCMP1320</strain>
    </source>
</reference>
<evidence type="ECO:0000313" key="4">
    <source>
        <dbReference type="EMBL" id="CAE0486160.1"/>
    </source>
</evidence>
<organism evidence="4">
    <name type="scientific">Dunaliella tertiolecta</name>
    <name type="common">Green alga</name>
    <dbReference type="NCBI Taxonomy" id="3047"/>
    <lineage>
        <taxon>Eukaryota</taxon>
        <taxon>Viridiplantae</taxon>
        <taxon>Chlorophyta</taxon>
        <taxon>core chlorophytes</taxon>
        <taxon>Chlorophyceae</taxon>
        <taxon>CS clade</taxon>
        <taxon>Chlamydomonadales</taxon>
        <taxon>Dunaliellaceae</taxon>
        <taxon>Dunaliella</taxon>
    </lineage>
</organism>
<evidence type="ECO:0000256" key="2">
    <source>
        <dbReference type="SAM" id="MobiDB-lite"/>
    </source>
</evidence>
<dbReference type="EMBL" id="HBIP01002831">
    <property type="protein sequence ID" value="CAE0486160.1"/>
    <property type="molecule type" value="Transcribed_RNA"/>
</dbReference>
<feature type="compositionally biased region" description="Polar residues" evidence="2">
    <location>
        <begin position="311"/>
        <end position="324"/>
    </location>
</feature>
<feature type="region of interest" description="Disordered" evidence="2">
    <location>
        <begin position="127"/>
        <end position="264"/>
    </location>
</feature>
<feature type="compositionally biased region" description="Low complexity" evidence="2">
    <location>
        <begin position="229"/>
        <end position="241"/>
    </location>
</feature>
<feature type="region of interest" description="Disordered" evidence="2">
    <location>
        <begin position="550"/>
        <end position="618"/>
    </location>
</feature>